<protein>
    <submittedName>
        <fullName evidence="3">Amidohydrolase family protein</fullName>
    </submittedName>
</protein>
<dbReference type="Gene3D" id="3.20.20.140">
    <property type="entry name" value="Metal-dependent hydrolases"/>
    <property type="match status" value="1"/>
</dbReference>
<dbReference type="InterPro" id="IPR032466">
    <property type="entry name" value="Metal_Hydrolase"/>
</dbReference>
<reference evidence="3" key="1">
    <citation type="submission" date="2022-07" db="EMBL/GenBank/DDBJ databases">
        <title>Parvularcula maris sp. nov., an algicidal bacterium isolated from seawater.</title>
        <authorList>
            <person name="Li F."/>
        </authorList>
    </citation>
    <scope>NUCLEOTIDE SEQUENCE</scope>
    <source>
        <strain evidence="3">BGMRC 0090</strain>
    </source>
</reference>
<dbReference type="InterPro" id="IPR011059">
    <property type="entry name" value="Metal-dep_hydrolase_composite"/>
</dbReference>
<name>A0A9X2LAV5_9PROT</name>
<accession>A0A9X2LAV5</accession>
<dbReference type="AlphaFoldDB" id="A0A9X2LAV5"/>
<dbReference type="GO" id="GO:0016810">
    <property type="term" value="F:hydrolase activity, acting on carbon-nitrogen (but not peptide) bonds"/>
    <property type="evidence" value="ECO:0007669"/>
    <property type="project" value="InterPro"/>
</dbReference>
<evidence type="ECO:0000313" key="4">
    <source>
        <dbReference type="Proteomes" id="UP001142610"/>
    </source>
</evidence>
<evidence type="ECO:0000313" key="3">
    <source>
        <dbReference type="EMBL" id="MCQ8186259.1"/>
    </source>
</evidence>
<feature type="signal peptide" evidence="1">
    <location>
        <begin position="1"/>
        <end position="18"/>
    </location>
</feature>
<feature type="chain" id="PRO_5040914985" evidence="1">
    <location>
        <begin position="19"/>
        <end position="428"/>
    </location>
</feature>
<organism evidence="3 4">
    <name type="scientific">Parvularcula maris</name>
    <dbReference type="NCBI Taxonomy" id="2965077"/>
    <lineage>
        <taxon>Bacteria</taxon>
        <taxon>Pseudomonadati</taxon>
        <taxon>Pseudomonadota</taxon>
        <taxon>Alphaproteobacteria</taxon>
        <taxon>Parvularculales</taxon>
        <taxon>Parvularculaceae</taxon>
        <taxon>Parvularcula</taxon>
    </lineage>
</organism>
<dbReference type="InterPro" id="IPR006680">
    <property type="entry name" value="Amidohydro-rel"/>
</dbReference>
<dbReference type="PANTHER" id="PTHR43135:SF3">
    <property type="entry name" value="ALPHA-D-RIBOSE 1-METHYLPHOSPHONATE 5-TRIPHOSPHATE DIPHOSPHATASE"/>
    <property type="match status" value="1"/>
</dbReference>
<dbReference type="EMBL" id="JANIBC010000015">
    <property type="protein sequence ID" value="MCQ8186259.1"/>
    <property type="molecule type" value="Genomic_DNA"/>
</dbReference>
<gene>
    <name evidence="3" type="ORF">NOG11_12795</name>
</gene>
<dbReference type="SUPFAM" id="SSF51338">
    <property type="entry name" value="Composite domain of metallo-dependent hydrolases"/>
    <property type="match status" value="1"/>
</dbReference>
<keyword evidence="4" id="KW-1185">Reference proteome</keyword>
<feature type="domain" description="Amidohydrolase-related" evidence="2">
    <location>
        <begin position="268"/>
        <end position="398"/>
    </location>
</feature>
<comment type="caution">
    <text evidence="3">The sequence shown here is derived from an EMBL/GenBank/DDBJ whole genome shotgun (WGS) entry which is preliminary data.</text>
</comment>
<evidence type="ECO:0000256" key="1">
    <source>
        <dbReference type="SAM" id="SignalP"/>
    </source>
</evidence>
<sequence>MLKRTLIASLLLTGTALAQEGPLVITNAELHMTSEDGDVIENGQLVMRGGRIVAVGANVSQPSGATVIDAGGMPVTPGFFVPMSGIGLTEIGAVQEANDASTDNEALSAALDARDGYNEDTSVIDVTRAGGITRAYVTPDAGGTLFGGCGMVIAMERGPGSIMEGCIGQVATLGEGAARSAGGSRQAGIAMFRRALEDALLYDEDPEAYARSDHHNRLSVEDARGLAPAATGEQLLLVDVNGASDIRRVLSMKDEYELDLVIVGGAEAYRLAEDVADADVPVIINPIANLPSNFERMGSTMEAASRLADADVTVAFYDTGTGYTHNARLLPQLAGNAVASGMDHAEAMRAVTLGPATIFGVEDALGTLERGKLGDVVIWDGDPFEVTSRPLHVFIEGEEKSLENRQSKLAERYKDLGRGDRPFQYRNR</sequence>
<dbReference type="InterPro" id="IPR051781">
    <property type="entry name" value="Metallo-dep_Hydrolase"/>
</dbReference>
<dbReference type="Pfam" id="PF01979">
    <property type="entry name" value="Amidohydro_1"/>
    <property type="match status" value="1"/>
</dbReference>
<evidence type="ECO:0000259" key="2">
    <source>
        <dbReference type="Pfam" id="PF01979"/>
    </source>
</evidence>
<dbReference type="RefSeq" id="WP_256620163.1">
    <property type="nucleotide sequence ID" value="NZ_JANIBC010000015.1"/>
</dbReference>
<dbReference type="Proteomes" id="UP001142610">
    <property type="component" value="Unassembled WGS sequence"/>
</dbReference>
<keyword evidence="1" id="KW-0732">Signal</keyword>
<dbReference type="SUPFAM" id="SSF51556">
    <property type="entry name" value="Metallo-dependent hydrolases"/>
    <property type="match status" value="1"/>
</dbReference>
<dbReference type="PANTHER" id="PTHR43135">
    <property type="entry name" value="ALPHA-D-RIBOSE 1-METHYLPHOSPHONATE 5-TRIPHOSPHATE DIPHOSPHATASE"/>
    <property type="match status" value="1"/>
</dbReference>
<proteinExistence type="predicted"/>
<dbReference type="Gene3D" id="2.30.40.10">
    <property type="entry name" value="Urease, subunit C, domain 1"/>
    <property type="match status" value="1"/>
</dbReference>